<protein>
    <submittedName>
        <fullName evidence="2">Uncharacterized protein</fullName>
    </submittedName>
</protein>
<evidence type="ECO:0000256" key="1">
    <source>
        <dbReference type="SAM" id="MobiDB-lite"/>
    </source>
</evidence>
<dbReference type="AlphaFoldDB" id="A0AAW1KM29"/>
<dbReference type="Proteomes" id="UP001458880">
    <property type="component" value="Unassembled WGS sequence"/>
</dbReference>
<keyword evidence="3" id="KW-1185">Reference proteome</keyword>
<proteinExistence type="predicted"/>
<name>A0AAW1KM29_POPJA</name>
<reference evidence="2 3" key="1">
    <citation type="journal article" date="2024" name="BMC Genomics">
        <title>De novo assembly and annotation of Popillia japonica's genome with initial clues to its potential as an invasive pest.</title>
        <authorList>
            <person name="Cucini C."/>
            <person name="Boschi S."/>
            <person name="Funari R."/>
            <person name="Cardaioli E."/>
            <person name="Iannotti N."/>
            <person name="Marturano G."/>
            <person name="Paoli F."/>
            <person name="Bruttini M."/>
            <person name="Carapelli A."/>
            <person name="Frati F."/>
            <person name="Nardi F."/>
        </authorList>
    </citation>
    <scope>NUCLEOTIDE SEQUENCE [LARGE SCALE GENOMIC DNA]</scope>
    <source>
        <strain evidence="2">DMR45628</strain>
    </source>
</reference>
<gene>
    <name evidence="2" type="ORF">QE152_g22102</name>
</gene>
<organism evidence="2 3">
    <name type="scientific">Popillia japonica</name>
    <name type="common">Japanese beetle</name>
    <dbReference type="NCBI Taxonomy" id="7064"/>
    <lineage>
        <taxon>Eukaryota</taxon>
        <taxon>Metazoa</taxon>
        <taxon>Ecdysozoa</taxon>
        <taxon>Arthropoda</taxon>
        <taxon>Hexapoda</taxon>
        <taxon>Insecta</taxon>
        <taxon>Pterygota</taxon>
        <taxon>Neoptera</taxon>
        <taxon>Endopterygota</taxon>
        <taxon>Coleoptera</taxon>
        <taxon>Polyphaga</taxon>
        <taxon>Scarabaeiformia</taxon>
        <taxon>Scarabaeidae</taxon>
        <taxon>Rutelinae</taxon>
        <taxon>Popillia</taxon>
    </lineage>
</organism>
<feature type="region of interest" description="Disordered" evidence="1">
    <location>
        <begin position="1"/>
        <end position="74"/>
    </location>
</feature>
<accession>A0AAW1KM29</accession>
<comment type="caution">
    <text evidence="2">The sequence shown here is derived from an EMBL/GenBank/DDBJ whole genome shotgun (WGS) entry which is preliminary data.</text>
</comment>
<evidence type="ECO:0000313" key="3">
    <source>
        <dbReference type="Proteomes" id="UP001458880"/>
    </source>
</evidence>
<evidence type="ECO:0000313" key="2">
    <source>
        <dbReference type="EMBL" id="KAK9720329.1"/>
    </source>
</evidence>
<sequence>MWPPHRPAEPSSEGTVLDSHGMGSSRAEMGNTDEASPSDLSLRGASPSDLSLRGEQNAQISRWTCLDRPAGGHD</sequence>
<dbReference type="EMBL" id="JASPKY010000211">
    <property type="protein sequence ID" value="KAK9720329.1"/>
    <property type="molecule type" value="Genomic_DNA"/>
</dbReference>